<comment type="caution">
    <text evidence="1">The sequence shown here is derived from an EMBL/GenBank/DDBJ whole genome shotgun (WGS) entry which is preliminary data.</text>
</comment>
<evidence type="ECO:0000313" key="2">
    <source>
        <dbReference type="Proteomes" id="UP000013911"/>
    </source>
</evidence>
<proteinExistence type="predicted"/>
<gene>
    <name evidence="1" type="ORF">H131_11658</name>
</gene>
<dbReference type="RefSeq" id="WP_010859276.1">
    <property type="nucleotide sequence ID" value="NZ_KB933398.1"/>
</dbReference>
<accession>R7ZE00</accession>
<dbReference type="HOGENOM" id="CLU_769019_0_0_9"/>
<evidence type="ECO:0000313" key="1">
    <source>
        <dbReference type="EMBL" id="EON72231.1"/>
    </source>
</evidence>
<reference evidence="1 2" key="1">
    <citation type="submission" date="2013-04" db="EMBL/GenBank/DDBJ databases">
        <title>Draft genome of the heavy metal tolerant bacterium Lysinibacillus sphaericus strain OT4b.31.</title>
        <authorList>
            <person name="Pena-Montenegro T.D."/>
            <person name="Dussan J."/>
        </authorList>
    </citation>
    <scope>NUCLEOTIDE SEQUENCE [LARGE SCALE GENOMIC DNA]</scope>
    <source>
        <strain evidence="1 2">OT4b.31</strain>
    </source>
</reference>
<protein>
    <submittedName>
        <fullName evidence="1">Uncharacterized protein</fullName>
    </submittedName>
</protein>
<dbReference type="PATRIC" id="fig|1285586.5.peg.2370"/>
<dbReference type="OrthoDB" id="2908473at2"/>
<sequence>MKDYLKTINYDLHGLKKLILEGSNSLNFSSGPVFSIFRDICIALYETNKVLKKDSVILSDLPQIEVIEEIRNKVKTNQGFQNREIFNKLLDGHKSIFGDDIDNLGFYIDNNTLASSTLFPTFVFANTHYLNTLFNEYDSNDHTNLDTTIASLIQVILALINQPIHLDSKPFKNINEKEYVLKDVWDKRFYTEDIIYNVLFTRLLLIQNELTTCTWLENHLDYQSPKFNLDKYILLRLTSIKLFETMRNLLDMRDRAELQEYWIDLNLNSLDYLLDEYENTFGEEMKTLRNMLHYNNMGINFYDYLQQQIQKDNEYPDKLLKVIFKYTYEIRRSISDTINIQSYKSMSDLEKISCIINSST</sequence>
<organism evidence="1 2">
    <name type="scientific">Lysinibacillus sphaericus OT4b.31</name>
    <dbReference type="NCBI Taxonomy" id="1285586"/>
    <lineage>
        <taxon>Bacteria</taxon>
        <taxon>Bacillati</taxon>
        <taxon>Bacillota</taxon>
        <taxon>Bacilli</taxon>
        <taxon>Bacillales</taxon>
        <taxon>Bacillaceae</taxon>
        <taxon>Lysinibacillus</taxon>
    </lineage>
</organism>
<dbReference type="EMBL" id="AQPX01000018">
    <property type="protein sequence ID" value="EON72231.1"/>
    <property type="molecule type" value="Genomic_DNA"/>
</dbReference>
<name>R7ZE00_LYSSH</name>
<dbReference type="Proteomes" id="UP000013911">
    <property type="component" value="Unassembled WGS sequence"/>
</dbReference>
<dbReference type="AlphaFoldDB" id="R7ZE00"/>